<keyword evidence="2 4" id="KW-0808">Transferase</keyword>
<evidence type="ECO:0000256" key="1">
    <source>
        <dbReference type="ARBA" id="ARBA00005771"/>
    </source>
</evidence>
<comment type="similarity">
    <text evidence="1">Belongs to the sulfotransferase 1 family.</text>
</comment>
<dbReference type="Proteomes" id="UP000002257">
    <property type="component" value="Chromosome"/>
</dbReference>
<evidence type="ECO:0000313" key="5">
    <source>
        <dbReference type="Proteomes" id="UP000002257"/>
    </source>
</evidence>
<organism evidence="4 5">
    <name type="scientific">Methylocella silvestris (strain DSM 15510 / CIP 108128 / LMG 27833 / NCIMB 13906 / BL2)</name>
    <dbReference type="NCBI Taxonomy" id="395965"/>
    <lineage>
        <taxon>Bacteria</taxon>
        <taxon>Pseudomonadati</taxon>
        <taxon>Pseudomonadota</taxon>
        <taxon>Alphaproteobacteria</taxon>
        <taxon>Hyphomicrobiales</taxon>
        <taxon>Beijerinckiaceae</taxon>
        <taxon>Methylocella</taxon>
    </lineage>
</organism>
<dbReference type="EMBL" id="CP001280">
    <property type="protein sequence ID" value="ACK49904.1"/>
    <property type="molecule type" value="Genomic_DNA"/>
</dbReference>
<dbReference type="eggNOG" id="COG0438">
    <property type="taxonomic scope" value="Bacteria"/>
</dbReference>
<sequence>MSPFERIGAFLQRTGAALQGPRKKEFVPEGFTPIGEYVPEDIFVVGFPKSGNTWFQNLVAGVVFGVDVNLSPAGLIHDLTPDVNYGKFYKRYATPMFFKSHDLPLPDYHRVVYLLRDGRDAMVSYRHYREVIDGQKIDLLEFVNKATPLYPCHWSEHVDAWAKNPYGADMIVIKYEDLLRDPVAELRRFCAFAGVSRDDSRLQTVAEASSFGKLREKEAKQGFGRDDHAFDRPFFFRRGEAGSYKDEMPPEALRIFMDQARSTLGRYGYLDGADQAALR</sequence>
<dbReference type="AlphaFoldDB" id="B8EJV7"/>
<dbReference type="SUPFAM" id="SSF52540">
    <property type="entry name" value="P-loop containing nucleoside triphosphate hydrolases"/>
    <property type="match status" value="1"/>
</dbReference>
<dbReference type="InterPro" id="IPR000863">
    <property type="entry name" value="Sulfotransferase_dom"/>
</dbReference>
<dbReference type="OrthoDB" id="9804504at2"/>
<dbReference type="Gene3D" id="3.40.50.300">
    <property type="entry name" value="P-loop containing nucleotide triphosphate hydrolases"/>
    <property type="match status" value="1"/>
</dbReference>
<reference evidence="4 5" key="1">
    <citation type="journal article" date="2010" name="J. Bacteriol.">
        <title>Complete genome sequence of the aerobic facultative methanotroph Methylocella silvestris BL2.</title>
        <authorList>
            <person name="Chen Y."/>
            <person name="Crombie A."/>
            <person name="Rahman M.T."/>
            <person name="Dedysh S.N."/>
            <person name="Liesack W."/>
            <person name="Stott M.B."/>
            <person name="Alam M."/>
            <person name="Theisen A.R."/>
            <person name="Murrell J.C."/>
            <person name="Dunfield P.F."/>
        </authorList>
    </citation>
    <scope>NUCLEOTIDE SEQUENCE [LARGE SCALE GENOMIC DNA]</scope>
    <source>
        <strain evidence="5">DSM 15510 / CIP 108128 / LMG 27833 / NCIMB 13906 / BL2</strain>
    </source>
</reference>
<evidence type="ECO:0000256" key="2">
    <source>
        <dbReference type="ARBA" id="ARBA00022679"/>
    </source>
</evidence>
<evidence type="ECO:0000259" key="3">
    <source>
        <dbReference type="Pfam" id="PF00685"/>
    </source>
</evidence>
<dbReference type="KEGG" id="msl:Msil_0935"/>
<feature type="domain" description="Sulfotransferase" evidence="3">
    <location>
        <begin position="39"/>
        <end position="265"/>
    </location>
</feature>
<dbReference type="HOGENOM" id="CLU_027239_4_2_5"/>
<dbReference type="Pfam" id="PF00685">
    <property type="entry name" value="Sulfotransfer_1"/>
    <property type="match status" value="1"/>
</dbReference>
<protein>
    <submittedName>
        <fullName evidence="4">Sulfotransferase</fullName>
    </submittedName>
</protein>
<accession>B8EJV7</accession>
<dbReference type="GO" id="GO:0008146">
    <property type="term" value="F:sulfotransferase activity"/>
    <property type="evidence" value="ECO:0007669"/>
    <property type="project" value="InterPro"/>
</dbReference>
<evidence type="ECO:0000313" key="4">
    <source>
        <dbReference type="EMBL" id="ACK49904.1"/>
    </source>
</evidence>
<dbReference type="PANTHER" id="PTHR11783">
    <property type="entry name" value="SULFOTRANSFERASE SULT"/>
    <property type="match status" value="1"/>
</dbReference>
<keyword evidence="5" id="KW-1185">Reference proteome</keyword>
<dbReference type="RefSeq" id="WP_012589974.1">
    <property type="nucleotide sequence ID" value="NC_011666.1"/>
</dbReference>
<dbReference type="InterPro" id="IPR027417">
    <property type="entry name" value="P-loop_NTPase"/>
</dbReference>
<dbReference type="STRING" id="395965.Msil_0935"/>
<gene>
    <name evidence="4" type="ordered locus">Msil_0935</name>
</gene>
<proteinExistence type="inferred from homology"/>
<name>B8EJV7_METSB</name>